<gene>
    <name evidence="3" type="ORF">ACFQDL_07405</name>
</gene>
<evidence type="ECO:0000313" key="3">
    <source>
        <dbReference type="EMBL" id="MFC6669931.1"/>
    </source>
</evidence>
<name>A0ABW1ZXJ9_9GAMM</name>
<accession>A0ABW1ZXJ9</accession>
<feature type="domain" description="Uncharacterized protein TP-0789" evidence="2">
    <location>
        <begin position="81"/>
        <end position="267"/>
    </location>
</feature>
<proteinExistence type="predicted"/>
<keyword evidence="4" id="KW-1185">Reference proteome</keyword>
<keyword evidence="1" id="KW-0732">Signal</keyword>
<dbReference type="Gene3D" id="2.50.20.10">
    <property type="entry name" value="Lipoprotein localisation LolA/LolB/LppX"/>
    <property type="match status" value="1"/>
</dbReference>
<comment type="caution">
    <text evidence="3">The sequence shown here is derived from an EMBL/GenBank/DDBJ whole genome shotgun (WGS) entry which is preliminary data.</text>
</comment>
<feature type="signal peptide" evidence="1">
    <location>
        <begin position="1"/>
        <end position="25"/>
    </location>
</feature>
<organism evidence="3 4">
    <name type="scientific">Marinobacterium aestuariivivens</name>
    <dbReference type="NCBI Taxonomy" id="1698799"/>
    <lineage>
        <taxon>Bacteria</taxon>
        <taxon>Pseudomonadati</taxon>
        <taxon>Pseudomonadota</taxon>
        <taxon>Gammaproteobacteria</taxon>
        <taxon>Oceanospirillales</taxon>
        <taxon>Oceanospirillaceae</taxon>
        <taxon>Marinobacterium</taxon>
    </lineage>
</organism>
<dbReference type="CDD" id="cd16329">
    <property type="entry name" value="LolA_like"/>
    <property type="match status" value="1"/>
</dbReference>
<dbReference type="Proteomes" id="UP001596422">
    <property type="component" value="Unassembled WGS sequence"/>
</dbReference>
<keyword evidence="3" id="KW-0449">Lipoprotein</keyword>
<reference evidence="4" key="1">
    <citation type="journal article" date="2019" name="Int. J. Syst. Evol. Microbiol.">
        <title>The Global Catalogue of Microorganisms (GCM) 10K type strain sequencing project: providing services to taxonomists for standard genome sequencing and annotation.</title>
        <authorList>
            <consortium name="The Broad Institute Genomics Platform"/>
            <consortium name="The Broad Institute Genome Sequencing Center for Infectious Disease"/>
            <person name="Wu L."/>
            <person name="Ma J."/>
        </authorList>
    </citation>
    <scope>NUCLEOTIDE SEQUENCE [LARGE SCALE GENOMIC DNA]</scope>
    <source>
        <strain evidence="4">NBRC 111756</strain>
    </source>
</reference>
<evidence type="ECO:0000313" key="4">
    <source>
        <dbReference type="Proteomes" id="UP001596422"/>
    </source>
</evidence>
<dbReference type="InterPro" id="IPR033399">
    <property type="entry name" value="TP_0789-like"/>
</dbReference>
<dbReference type="EMBL" id="JBHSWE010000001">
    <property type="protein sequence ID" value="MFC6669931.1"/>
    <property type="molecule type" value="Genomic_DNA"/>
</dbReference>
<protein>
    <submittedName>
        <fullName evidence="3">Outer membrane lipoprotein-sorting protein</fullName>
    </submittedName>
</protein>
<evidence type="ECO:0000259" key="2">
    <source>
        <dbReference type="Pfam" id="PF17131"/>
    </source>
</evidence>
<dbReference type="Pfam" id="PF17131">
    <property type="entry name" value="LolA_like"/>
    <property type="match status" value="1"/>
</dbReference>
<evidence type="ECO:0000256" key="1">
    <source>
        <dbReference type="SAM" id="SignalP"/>
    </source>
</evidence>
<feature type="chain" id="PRO_5045221222" evidence="1">
    <location>
        <begin position="26"/>
        <end position="268"/>
    </location>
</feature>
<dbReference type="RefSeq" id="WP_379908452.1">
    <property type="nucleotide sequence ID" value="NZ_JBHSWE010000001.1"/>
</dbReference>
<sequence>MRTDPHSLFPATLLLCSLLSLPAQATENDTAKGREVAVAVENRDLGYADTVAELTMILRNKNGDETRRELEISMLENRDGGDKSLIRFDFPADIRGTALLTHPQPEDADEQWLYLPAYARIKRISSRNKSGAFVGSEFSFEDLADKEVDDFSYLYIGTEACGDSAGTFPCDVIDRTPEDRHSAYSRQRVWVDREARRIFRIDYYDRKDTLLKTFAARNFRLYDERYWRPLEVAMRNLQTGNETILSYRSIDFGNGLADSDFHRNTLRD</sequence>